<keyword evidence="2 3" id="KW-0802">TPR repeat</keyword>
<sequence length="1018" mass="115111">MSSFLDRYPDLPGKIELLLLEPSSEARRKLRNRLLRDCDVPELQELLDIIVYATECDVYRGITLIDKAMGAHVLLDVEKLSESESPVEFFEHFTTRITAFLHSNAKNGLEPLYVLAGSVLLLNVFIRVNWTGPPVGVISPSNKHLASQYREKVVDNTIDDGISLESLNQIPSYGTAFSAFVAEKLAAEFNDRCILKSPDIICFDIIGDDTCHSRLIANIIEELQIDGEAVYSGVAGVTYFMAAVTFLSPINGSLSIGVENSDKSTNNHKSQSMQLSTVGIWQARMAFTWQRIVRAAMFNPCETLFKCCVKDFTEILKVSGIIATDFSISLYDENILKDVRLPERSDKELESTTSYVKSSRKLKFLERIMASECILPVECSAEMKAMLIIELALRLPYYNMNKLYKPLQLMASSLLGFDFSFTGKLGIRRKHQVREIAQLVIQTKGKGKESSENGETTKTTNGVKHHNEYNNKEDQPTSHFQHCGHANPTPENIGLQDINDDSDILERPQLSELAENDPLNAPERCILLSDALHALQTAPEGDELNLEFLNAIVVRCLDADNKQKLWMLSSVALWVRCKTEYHRTKTVERATLQLHKLSDSYYETDIAAGDRLEYMWHVWCPSSWGIKRDICRRMCSIGSFLTAYEMYKKLHLWEDAIQCLIIVGRKNDAKEMVHTQLKASPTPLLWCYLGDIEGNIAHYIKAWELSDGSCARAQRTLGSYYFNNGELQKAVDSLELALAINPMRESSQFLLGCAYLRLNQLERAIGVFARVVALTPTSHDAWANLCSAHMNMGNLKEAGLCIDQAVKHNPTKWQFWEICMIIAIRSRDVQKTCLSIEKLIQLGQKSAINPSVIAFLVDASSKFNKSHAAQRIIAKTLDNVTKHITNNSEIWELCARYFSLQKFYEEALECTFRQYRAIETDIDNGLSEVKPDADKQAEHDVAQMKRLTSCLATLVTLLKRLPQSSRKEKRDGVVQTLKSVRERFKARTAQVTEKFQSEMDIMIENAEVEDVICVFGNE</sequence>
<dbReference type="SMART" id="SM00028">
    <property type="entry name" value="TPR"/>
    <property type="match status" value="3"/>
</dbReference>
<dbReference type="Gene3D" id="1.25.40.10">
    <property type="entry name" value="Tetratricopeptide repeat domain"/>
    <property type="match status" value="1"/>
</dbReference>
<dbReference type="InterPro" id="IPR044244">
    <property type="entry name" value="TTC27/Emw1"/>
</dbReference>
<dbReference type="InterPro" id="IPR019734">
    <property type="entry name" value="TPR_rpt"/>
</dbReference>
<dbReference type="EMBL" id="JAVEPI010000004">
    <property type="protein sequence ID" value="KAK1441993.1"/>
    <property type="molecule type" value="Genomic_DNA"/>
</dbReference>
<feature type="repeat" description="TPR" evidence="3">
    <location>
        <begin position="711"/>
        <end position="744"/>
    </location>
</feature>
<dbReference type="Pfam" id="PF13181">
    <property type="entry name" value="TPR_8"/>
    <property type="match status" value="2"/>
</dbReference>
<dbReference type="Proteomes" id="UP001230268">
    <property type="component" value="Unassembled WGS sequence"/>
</dbReference>
<organism evidence="5 6">
    <name type="scientific">Babesia gibsoni</name>
    <dbReference type="NCBI Taxonomy" id="33632"/>
    <lineage>
        <taxon>Eukaryota</taxon>
        <taxon>Sar</taxon>
        <taxon>Alveolata</taxon>
        <taxon>Apicomplexa</taxon>
        <taxon>Aconoidasida</taxon>
        <taxon>Piroplasmida</taxon>
        <taxon>Babesiidae</taxon>
        <taxon>Babesia</taxon>
    </lineage>
</organism>
<evidence type="ECO:0000256" key="1">
    <source>
        <dbReference type="ARBA" id="ARBA00022737"/>
    </source>
</evidence>
<dbReference type="AlphaFoldDB" id="A0AAD8PCF6"/>
<feature type="region of interest" description="Disordered" evidence="4">
    <location>
        <begin position="443"/>
        <end position="498"/>
    </location>
</feature>
<dbReference type="InterPro" id="IPR011990">
    <property type="entry name" value="TPR-like_helical_dom_sf"/>
</dbReference>
<feature type="repeat" description="TPR" evidence="3">
    <location>
        <begin position="745"/>
        <end position="778"/>
    </location>
</feature>
<keyword evidence="6" id="KW-1185">Reference proteome</keyword>
<evidence type="ECO:0000313" key="6">
    <source>
        <dbReference type="Proteomes" id="UP001230268"/>
    </source>
</evidence>
<evidence type="ECO:0000313" key="5">
    <source>
        <dbReference type="EMBL" id="KAK1441993.1"/>
    </source>
</evidence>
<accession>A0AAD8PCF6</accession>
<feature type="compositionally biased region" description="Polar residues" evidence="4">
    <location>
        <begin position="453"/>
        <end position="462"/>
    </location>
</feature>
<dbReference type="SUPFAM" id="SSF48452">
    <property type="entry name" value="TPR-like"/>
    <property type="match status" value="1"/>
</dbReference>
<dbReference type="PROSITE" id="PS50005">
    <property type="entry name" value="TPR"/>
    <property type="match status" value="2"/>
</dbReference>
<reference evidence="5" key="1">
    <citation type="submission" date="2023-08" db="EMBL/GenBank/DDBJ databases">
        <title>Draft sequence of the Babesia gibsoni genome.</title>
        <authorList>
            <person name="Yamagishi J.Y."/>
            <person name="Xuan X.X."/>
        </authorList>
    </citation>
    <scope>NUCLEOTIDE SEQUENCE</scope>
    <source>
        <strain evidence="5">Azabu</strain>
    </source>
</reference>
<gene>
    <name evidence="5" type="ORF">BgAZ_400230</name>
</gene>
<evidence type="ECO:0000256" key="3">
    <source>
        <dbReference type="PROSITE-ProRule" id="PRU00339"/>
    </source>
</evidence>
<dbReference type="PANTHER" id="PTHR16193:SF0">
    <property type="entry name" value="TETRATRICOPEPTIDE REPEAT PROTEIN 27"/>
    <property type="match status" value="1"/>
</dbReference>
<comment type="caution">
    <text evidence="5">The sequence shown here is derived from an EMBL/GenBank/DDBJ whole genome shotgun (WGS) entry which is preliminary data.</text>
</comment>
<proteinExistence type="predicted"/>
<evidence type="ECO:0000256" key="4">
    <source>
        <dbReference type="SAM" id="MobiDB-lite"/>
    </source>
</evidence>
<name>A0AAD8PCF6_BABGI</name>
<feature type="compositionally biased region" description="Basic and acidic residues" evidence="4">
    <location>
        <begin position="465"/>
        <end position="476"/>
    </location>
</feature>
<keyword evidence="1" id="KW-0677">Repeat</keyword>
<protein>
    <submittedName>
        <fullName evidence="5">Tetratricopeptide repeat protein ttc27/emw1</fullName>
    </submittedName>
</protein>
<evidence type="ECO:0000256" key="2">
    <source>
        <dbReference type="ARBA" id="ARBA00022803"/>
    </source>
</evidence>
<dbReference type="PANTHER" id="PTHR16193">
    <property type="entry name" value="TETRATRICOPEPTIDE REPEAT PROTEIN 27"/>
    <property type="match status" value="1"/>
</dbReference>